<dbReference type="InterPro" id="IPR024654">
    <property type="entry name" value="Calcineurin-like_PHP_lpxH"/>
</dbReference>
<dbReference type="NCBIfam" id="NF006988">
    <property type="entry name" value="PRK09453.1"/>
    <property type="match status" value="1"/>
</dbReference>
<proteinExistence type="inferred from homology"/>
<organism evidence="4">
    <name type="scientific">Dictyoglomus thermophilum</name>
    <dbReference type="NCBI Taxonomy" id="14"/>
    <lineage>
        <taxon>Bacteria</taxon>
        <taxon>Pseudomonadati</taxon>
        <taxon>Dictyoglomota</taxon>
        <taxon>Dictyoglomia</taxon>
        <taxon>Dictyoglomales</taxon>
        <taxon>Dictyoglomaceae</taxon>
        <taxon>Dictyoglomus</taxon>
    </lineage>
</organism>
<evidence type="ECO:0000259" key="3">
    <source>
        <dbReference type="Pfam" id="PF12850"/>
    </source>
</evidence>
<evidence type="ECO:0000256" key="1">
    <source>
        <dbReference type="ARBA" id="ARBA00008950"/>
    </source>
</evidence>
<name>A0A7C2H5A1_DICTH</name>
<dbReference type="GO" id="GO:0016787">
    <property type="term" value="F:hydrolase activity"/>
    <property type="evidence" value="ECO:0007669"/>
    <property type="project" value="UniProtKB-UniRule"/>
</dbReference>
<dbReference type="Gene3D" id="3.60.21.10">
    <property type="match status" value="1"/>
</dbReference>
<evidence type="ECO:0000256" key="2">
    <source>
        <dbReference type="RuleBase" id="RU362039"/>
    </source>
</evidence>
<protein>
    <recommendedName>
        <fullName evidence="2">Phosphoesterase</fullName>
        <ecNumber evidence="2">3.1.4.-</ecNumber>
    </recommendedName>
</protein>
<feature type="domain" description="Calcineurin-like phosphoesterase" evidence="3">
    <location>
        <begin position="1"/>
        <end position="160"/>
    </location>
</feature>
<dbReference type="InterPro" id="IPR041802">
    <property type="entry name" value="MPP_YfcE"/>
</dbReference>
<accession>A0A7C2H5A1</accession>
<dbReference type="InterPro" id="IPR029052">
    <property type="entry name" value="Metallo-depent_PP-like"/>
</dbReference>
<evidence type="ECO:0000313" key="4">
    <source>
        <dbReference type="EMBL" id="HGK23982.1"/>
    </source>
</evidence>
<dbReference type="PANTHER" id="PTHR11124">
    <property type="entry name" value="VACUOLAR SORTING PROTEIN VPS29"/>
    <property type="match status" value="1"/>
</dbReference>
<dbReference type="Pfam" id="PF12850">
    <property type="entry name" value="Metallophos_2"/>
    <property type="match status" value="1"/>
</dbReference>
<keyword evidence="2" id="KW-0479">Metal-binding</keyword>
<dbReference type="RefSeq" id="WP_149123052.1">
    <property type="nucleotide sequence ID" value="NZ_VTFL01000005.1"/>
</dbReference>
<dbReference type="EC" id="3.1.4.-" evidence="2"/>
<dbReference type="GO" id="GO:0046872">
    <property type="term" value="F:metal ion binding"/>
    <property type="evidence" value="ECO:0007669"/>
    <property type="project" value="UniProtKB-KW"/>
</dbReference>
<sequence length="180" mass="20504">MKLLVMSDTHGDISFWEHVRNFIEESDYVIHAGDVLYHGPRNPLPSGYNPPKLAELINNSKPFFIAKGNCDAEVDQLVLSYPIASPYILLYFDPLKILVTHGEDKEEKDLWNMAEKYDVNILIFGHIHTPVLKKEKNRILLNPGSPSLPKVPHKTIALIDGKKISILDIFNKNELYSLEV</sequence>
<dbReference type="AlphaFoldDB" id="A0A7C2H5A1"/>
<dbReference type="NCBIfam" id="TIGR00040">
    <property type="entry name" value="yfcE"/>
    <property type="match status" value="1"/>
</dbReference>
<comment type="cofactor">
    <cofactor evidence="2">
        <name>a divalent metal cation</name>
        <dbReference type="ChEBI" id="CHEBI:60240"/>
    </cofactor>
</comment>
<reference evidence="4" key="1">
    <citation type="journal article" date="2020" name="mSystems">
        <title>Genome- and Community-Level Interaction Insights into Carbon Utilization and Element Cycling Functions of Hydrothermarchaeota in Hydrothermal Sediment.</title>
        <authorList>
            <person name="Zhou Z."/>
            <person name="Liu Y."/>
            <person name="Xu W."/>
            <person name="Pan J."/>
            <person name="Luo Z.H."/>
            <person name="Li M."/>
        </authorList>
    </citation>
    <scope>NUCLEOTIDE SEQUENCE [LARGE SCALE GENOMIC DNA]</scope>
    <source>
        <strain evidence="4">SpSt-70</strain>
    </source>
</reference>
<dbReference type="SUPFAM" id="SSF56300">
    <property type="entry name" value="Metallo-dependent phosphatases"/>
    <property type="match status" value="1"/>
</dbReference>
<comment type="similarity">
    <text evidence="1 2">Belongs to the metallophosphoesterase superfamily. YfcE family.</text>
</comment>
<dbReference type="CDD" id="cd00841">
    <property type="entry name" value="MPP_YfcE"/>
    <property type="match status" value="1"/>
</dbReference>
<comment type="caution">
    <text evidence="4">The sequence shown here is derived from an EMBL/GenBank/DDBJ whole genome shotgun (WGS) entry which is preliminary data.</text>
</comment>
<dbReference type="EMBL" id="DTDV01000016">
    <property type="protein sequence ID" value="HGK23982.1"/>
    <property type="molecule type" value="Genomic_DNA"/>
</dbReference>
<gene>
    <name evidence="4" type="ORF">ENU78_06040</name>
</gene>
<dbReference type="InterPro" id="IPR000979">
    <property type="entry name" value="Phosphodiesterase_MJ0936/Vps29"/>
</dbReference>